<dbReference type="OrthoDB" id="328954at2759"/>
<dbReference type="PANTHER" id="PTHR40422">
    <property type="entry name" value="TRANSLATION MACHINERY-ASSOCIATED PROTEIN 17"/>
    <property type="match status" value="1"/>
</dbReference>
<feature type="compositionally biased region" description="Basic and acidic residues" evidence="1">
    <location>
        <begin position="200"/>
        <end position="209"/>
    </location>
</feature>
<feature type="region of interest" description="Disordered" evidence="1">
    <location>
        <begin position="178"/>
        <end position="256"/>
    </location>
</feature>
<proteinExistence type="predicted"/>
<accession>A0A6P5WCB7</accession>
<dbReference type="RefSeq" id="XP_022587478.2">
    <property type="nucleotide sequence ID" value="XM_022733339.2"/>
</dbReference>
<feature type="region of interest" description="Disordered" evidence="1">
    <location>
        <begin position="52"/>
        <end position="73"/>
    </location>
</feature>
<dbReference type="AlphaFoldDB" id="A0A6P5WCB7"/>
<dbReference type="PANTHER" id="PTHR40422:SF1">
    <property type="entry name" value="TRANSLATION MACHINERY-ASSOCIATED PROTEIN 17"/>
    <property type="match status" value="1"/>
</dbReference>
<feature type="compositionally biased region" description="Basic and acidic residues" evidence="1">
    <location>
        <begin position="52"/>
        <end position="68"/>
    </location>
</feature>
<organism evidence="2 3">
    <name type="scientific">Cyclospora cayetanensis</name>
    <dbReference type="NCBI Taxonomy" id="88456"/>
    <lineage>
        <taxon>Eukaryota</taxon>
        <taxon>Sar</taxon>
        <taxon>Alveolata</taxon>
        <taxon>Apicomplexa</taxon>
        <taxon>Conoidasida</taxon>
        <taxon>Coccidia</taxon>
        <taxon>Eucoccidiorida</taxon>
        <taxon>Eimeriorina</taxon>
        <taxon>Eimeriidae</taxon>
        <taxon>Cyclospora</taxon>
    </lineage>
</organism>
<name>A0A6P5WCB7_9EIME</name>
<protein>
    <submittedName>
        <fullName evidence="3">Uncharacterized protein LOC34620071</fullName>
    </submittedName>
</protein>
<dbReference type="GO" id="GO:0070682">
    <property type="term" value="P:proteasome regulatory particle assembly"/>
    <property type="evidence" value="ECO:0007669"/>
    <property type="project" value="InterPro"/>
</dbReference>
<reference evidence="3" key="1">
    <citation type="submission" date="2025-08" db="UniProtKB">
        <authorList>
            <consortium name="RefSeq"/>
        </authorList>
    </citation>
    <scope>IDENTIFICATION</scope>
</reference>
<feature type="compositionally biased region" description="Polar residues" evidence="1">
    <location>
        <begin position="212"/>
        <end position="225"/>
    </location>
</feature>
<dbReference type="GeneID" id="34620071"/>
<evidence type="ECO:0000256" key="1">
    <source>
        <dbReference type="SAM" id="MobiDB-lite"/>
    </source>
</evidence>
<dbReference type="GO" id="GO:0030674">
    <property type="term" value="F:protein-macromolecule adaptor activity"/>
    <property type="evidence" value="ECO:0007669"/>
    <property type="project" value="TreeGrafter"/>
</dbReference>
<sequence>MLAESFTGSVSFMQQRNAVVWVTASLVHARHSDGESEAAAARARALTSLDQELQRREKERERQTDHKATPNPTPALVQFRAFKASSISLGLTPELPDDLGILEDAAKEIENAISHLKRSNREIQEFDPNGEDPDLVDAIAGNVVALEKKEERLKHIRDRMVALSATRTEACVHSELPSKERIEAPAVSTMNSSEGAARADAPERADAHPPSKTVQTAESGSSTCDGPSAVTGLSQGMRALDIQSTSSDTFEAGIDL</sequence>
<evidence type="ECO:0000313" key="2">
    <source>
        <dbReference type="Proteomes" id="UP000515125"/>
    </source>
</evidence>
<evidence type="ECO:0000313" key="3">
    <source>
        <dbReference type="RefSeq" id="XP_022587478.2"/>
    </source>
</evidence>
<keyword evidence="2" id="KW-1185">Reference proteome</keyword>
<gene>
    <name evidence="3" type="primary">LOC34620071</name>
</gene>
<dbReference type="Proteomes" id="UP000515125">
    <property type="component" value="Unplaced"/>
</dbReference>
<dbReference type="InterPro" id="IPR038966">
    <property type="entry name" value="TMA17"/>
</dbReference>